<dbReference type="CDD" id="cd06849">
    <property type="entry name" value="lipoyl_domain"/>
    <property type="match status" value="1"/>
</dbReference>
<dbReference type="AlphaFoldDB" id="A0AAD3NZ83"/>
<reference evidence="4" key="1">
    <citation type="journal article" date="2014" name="Int. J. Syst. Evol. Microbiol.">
        <title>Complete genome sequence of Corynebacterium casei LMG S-19264T (=DSM 44701T), isolated from a smear-ripened cheese.</title>
        <authorList>
            <consortium name="US DOE Joint Genome Institute (JGI-PGF)"/>
            <person name="Walter F."/>
            <person name="Albersmeier A."/>
            <person name="Kalinowski J."/>
            <person name="Ruckert C."/>
        </authorList>
    </citation>
    <scope>NUCLEOTIDE SEQUENCE</scope>
    <source>
        <strain evidence="4">VKM B-2222</strain>
    </source>
</reference>
<dbReference type="PANTHER" id="PTHR43798:SF5">
    <property type="entry name" value="MONOACYLGLYCEROL LIPASE ABHD6"/>
    <property type="match status" value="1"/>
</dbReference>
<dbReference type="InterPro" id="IPR050266">
    <property type="entry name" value="AB_hydrolase_sf"/>
</dbReference>
<evidence type="ECO:0000259" key="3">
    <source>
        <dbReference type="PROSITE" id="PS50968"/>
    </source>
</evidence>
<dbReference type="RefSeq" id="WP_152368195.1">
    <property type="nucleotide sequence ID" value="NZ_BSFH01000027.1"/>
</dbReference>
<dbReference type="Gene3D" id="3.40.50.1820">
    <property type="entry name" value="alpha/beta hydrolase"/>
    <property type="match status" value="1"/>
</dbReference>
<feature type="domain" description="Lipoyl-binding" evidence="3">
    <location>
        <begin position="4"/>
        <end position="79"/>
    </location>
</feature>
<dbReference type="PANTHER" id="PTHR43798">
    <property type="entry name" value="MONOACYLGLYCEROL LIPASE"/>
    <property type="match status" value="1"/>
</dbReference>
<dbReference type="InterPro" id="IPR011053">
    <property type="entry name" value="Single_hybrid_motif"/>
</dbReference>
<dbReference type="EMBL" id="BSFH01000027">
    <property type="protein sequence ID" value="GLK64356.1"/>
    <property type="molecule type" value="Genomic_DNA"/>
</dbReference>
<dbReference type="Gene3D" id="2.40.50.100">
    <property type="match status" value="1"/>
</dbReference>
<dbReference type="SUPFAM" id="SSF53474">
    <property type="entry name" value="alpha/beta-Hydrolases"/>
    <property type="match status" value="1"/>
</dbReference>
<dbReference type="PROSITE" id="PS00189">
    <property type="entry name" value="LIPOYL"/>
    <property type="match status" value="1"/>
</dbReference>
<dbReference type="Pfam" id="PF00364">
    <property type="entry name" value="Biotin_lipoyl"/>
    <property type="match status" value="1"/>
</dbReference>
<dbReference type="SUPFAM" id="SSF51230">
    <property type="entry name" value="Single hybrid motif"/>
    <property type="match status" value="1"/>
</dbReference>
<reference evidence="4" key="2">
    <citation type="submission" date="2023-01" db="EMBL/GenBank/DDBJ databases">
        <authorList>
            <person name="Sun Q."/>
            <person name="Evtushenko L."/>
        </authorList>
    </citation>
    <scope>NUCLEOTIDE SEQUENCE</scope>
    <source>
        <strain evidence="4">VKM B-2222</strain>
    </source>
</reference>
<dbReference type="GO" id="GO:0046464">
    <property type="term" value="P:acylglycerol catabolic process"/>
    <property type="evidence" value="ECO:0007669"/>
    <property type="project" value="TreeGrafter"/>
</dbReference>
<comment type="caution">
    <text evidence="4">The sequence shown here is derived from an EMBL/GenBank/DDBJ whole genome shotgun (WGS) entry which is preliminary data.</text>
</comment>
<keyword evidence="2" id="KW-0450">Lipoyl</keyword>
<sequence length="367" mass="38720">MADITPILMPKWGLSMKEGKLSAWHVSEGDTISPGDEIMDVETDKIANVVEAADGGLLRRRIGAEGETYPVRALLAVMAPENVTDAEIDAYVASYATPAAGSDDEAAGPSYQYADLSMGRIRYAERPGQGTALILIHGFGGDLDNWLFNIDALAEGGPVYAPDLPGHGQSVKSARPAGLDLLVETVTAFMDHLGLERAHLAGHSMGGLVAGTLAARHPERAASVTLICSAGLGPEINSDYIDGFVNAAGRKELKPVLAHLFNDQSLVSRSMIEDLLKYKRLDGVSEFLSELAGSLFSAGRQAAEMGGALAASGVRTQVIWGQGDAIIPAAHAENLPSATCHVIPDAGHMVQMEQAAEVNRLIRDFIA</sequence>
<organism evidence="4 5">
    <name type="scientific">Paracoccus kondratievae</name>
    <dbReference type="NCBI Taxonomy" id="135740"/>
    <lineage>
        <taxon>Bacteria</taxon>
        <taxon>Pseudomonadati</taxon>
        <taxon>Pseudomonadota</taxon>
        <taxon>Alphaproteobacteria</taxon>
        <taxon>Rhodobacterales</taxon>
        <taxon>Paracoccaceae</taxon>
        <taxon>Paracoccus</taxon>
    </lineage>
</organism>
<dbReference type="InterPro" id="IPR000073">
    <property type="entry name" value="AB_hydrolase_1"/>
</dbReference>
<keyword evidence="5" id="KW-1185">Reference proteome</keyword>
<proteinExistence type="predicted"/>
<evidence type="ECO:0000313" key="5">
    <source>
        <dbReference type="Proteomes" id="UP001143349"/>
    </source>
</evidence>
<dbReference type="Pfam" id="PF00561">
    <property type="entry name" value="Abhydrolase_1"/>
    <property type="match status" value="1"/>
</dbReference>
<dbReference type="GO" id="GO:0047372">
    <property type="term" value="F:monoacylglycerol lipase activity"/>
    <property type="evidence" value="ECO:0007669"/>
    <property type="project" value="TreeGrafter"/>
</dbReference>
<dbReference type="InterPro" id="IPR000089">
    <property type="entry name" value="Biotin_lipoyl"/>
</dbReference>
<dbReference type="Proteomes" id="UP001143349">
    <property type="component" value="Unassembled WGS sequence"/>
</dbReference>
<dbReference type="PROSITE" id="PS50968">
    <property type="entry name" value="BIOTINYL_LIPOYL"/>
    <property type="match status" value="1"/>
</dbReference>
<evidence type="ECO:0000313" key="4">
    <source>
        <dbReference type="EMBL" id="GLK64356.1"/>
    </source>
</evidence>
<gene>
    <name evidence="4" type="ORF">GCM10017635_18270</name>
</gene>
<dbReference type="NCBIfam" id="NF011457">
    <property type="entry name" value="PRK14875.1"/>
    <property type="match status" value="1"/>
</dbReference>
<dbReference type="InterPro" id="IPR003016">
    <property type="entry name" value="2-oxoA_DH_lipoyl-BS"/>
</dbReference>
<dbReference type="InterPro" id="IPR029058">
    <property type="entry name" value="AB_hydrolase_fold"/>
</dbReference>
<protein>
    <submittedName>
        <fullName evidence="4">Branched-chain alpha-keto acid dehydrogenase subunit E2</fullName>
    </submittedName>
</protein>
<accession>A0AAD3NZ83</accession>
<dbReference type="GO" id="GO:0016020">
    <property type="term" value="C:membrane"/>
    <property type="evidence" value="ECO:0007669"/>
    <property type="project" value="TreeGrafter"/>
</dbReference>
<evidence type="ECO:0000256" key="2">
    <source>
        <dbReference type="ARBA" id="ARBA00022823"/>
    </source>
</evidence>
<name>A0AAD3NZ83_9RHOB</name>
<evidence type="ECO:0000256" key="1">
    <source>
        <dbReference type="ARBA" id="ARBA00001938"/>
    </source>
</evidence>
<dbReference type="PRINTS" id="PR00111">
    <property type="entry name" value="ABHYDROLASE"/>
</dbReference>
<comment type="cofactor">
    <cofactor evidence="1">
        <name>(R)-lipoate</name>
        <dbReference type="ChEBI" id="CHEBI:83088"/>
    </cofactor>
</comment>